<keyword evidence="2" id="KW-0418">Kinase</keyword>
<evidence type="ECO:0000313" key="2">
    <source>
        <dbReference type="EMBL" id="MCT8974769.1"/>
    </source>
</evidence>
<evidence type="ECO:0000259" key="1">
    <source>
        <dbReference type="Pfam" id="PF01272"/>
    </source>
</evidence>
<dbReference type="GO" id="GO:0070063">
    <property type="term" value="F:RNA polymerase binding"/>
    <property type="evidence" value="ECO:0007669"/>
    <property type="project" value="InterPro"/>
</dbReference>
<keyword evidence="2" id="KW-0808">Transferase</keyword>
<dbReference type="SUPFAM" id="SSF54534">
    <property type="entry name" value="FKBP-like"/>
    <property type="match status" value="1"/>
</dbReference>
<dbReference type="Proteomes" id="UP001320898">
    <property type="component" value="Unassembled WGS sequence"/>
</dbReference>
<dbReference type="Gene3D" id="3.10.50.30">
    <property type="entry name" value="Transcription elongation factor, GreA/GreB, C-terminal domain"/>
    <property type="match status" value="1"/>
</dbReference>
<dbReference type="Pfam" id="PF01272">
    <property type="entry name" value="GreA_GreB"/>
    <property type="match status" value="1"/>
</dbReference>
<dbReference type="GO" id="GO:0032784">
    <property type="term" value="P:regulation of DNA-templated transcription elongation"/>
    <property type="evidence" value="ECO:0007669"/>
    <property type="project" value="InterPro"/>
</dbReference>
<dbReference type="AlphaFoldDB" id="A0AAW5R4R1"/>
<dbReference type="InterPro" id="IPR023459">
    <property type="entry name" value="Tscrpt_elong_fac_GreA/B_fam"/>
</dbReference>
<dbReference type="NCBIfam" id="NF004396">
    <property type="entry name" value="PRK05753.1"/>
    <property type="match status" value="1"/>
</dbReference>
<dbReference type="GO" id="GO:0016301">
    <property type="term" value="F:kinase activity"/>
    <property type="evidence" value="ECO:0007669"/>
    <property type="project" value="UniProtKB-KW"/>
</dbReference>
<dbReference type="InterPro" id="IPR001437">
    <property type="entry name" value="Tscrpt_elong_fac_GreA/B_C"/>
</dbReference>
<accession>A0AAW5R4R1</accession>
<proteinExistence type="predicted"/>
<dbReference type="PANTHER" id="PTHR30437:SF5">
    <property type="entry name" value="REGULATOR OF NUCLEOSIDE DIPHOSPHATE KINASE"/>
    <property type="match status" value="1"/>
</dbReference>
<organism evidence="2 3">
    <name type="scientific">Microbaculum marinisediminis</name>
    <dbReference type="NCBI Taxonomy" id="2931392"/>
    <lineage>
        <taxon>Bacteria</taxon>
        <taxon>Pseudomonadati</taxon>
        <taxon>Pseudomonadota</taxon>
        <taxon>Alphaproteobacteria</taxon>
        <taxon>Hyphomicrobiales</taxon>
        <taxon>Tepidamorphaceae</taxon>
        <taxon>Microbaculum</taxon>
    </lineage>
</organism>
<dbReference type="InterPro" id="IPR036953">
    <property type="entry name" value="GreA/GreB_C_sf"/>
</dbReference>
<dbReference type="GO" id="GO:0006354">
    <property type="term" value="P:DNA-templated transcription elongation"/>
    <property type="evidence" value="ECO:0007669"/>
    <property type="project" value="TreeGrafter"/>
</dbReference>
<evidence type="ECO:0000313" key="3">
    <source>
        <dbReference type="Proteomes" id="UP001320898"/>
    </source>
</evidence>
<name>A0AAW5R4R1_9HYPH</name>
<dbReference type="RefSeq" id="WP_261618358.1">
    <property type="nucleotide sequence ID" value="NZ_JALIDZ010000015.1"/>
</dbReference>
<dbReference type="PANTHER" id="PTHR30437">
    <property type="entry name" value="TRANSCRIPTION ELONGATION FACTOR GREA"/>
    <property type="match status" value="1"/>
</dbReference>
<keyword evidence="3" id="KW-1185">Reference proteome</keyword>
<dbReference type="GO" id="GO:0003677">
    <property type="term" value="F:DNA binding"/>
    <property type="evidence" value="ECO:0007669"/>
    <property type="project" value="InterPro"/>
</dbReference>
<gene>
    <name evidence="2" type="primary">rnk</name>
    <name evidence="2" type="ORF">MUB46_23170</name>
</gene>
<sequence length="138" mass="14696">MSPENNPIPSKDEPPVFFDADHAARLQDLAFAVSERIPEISDRILREIERATVVPAGSLPAHVVSIGSSVTYRDNALDRVQSVTLVMPADADIGAKRVSVLTPIGAALIGLSEGAEISWATRGGEVRWLTVLEVTPAA</sequence>
<reference evidence="2 3" key="1">
    <citation type="submission" date="2022-04" db="EMBL/GenBank/DDBJ databases">
        <authorList>
            <person name="Ye Y.-Q."/>
            <person name="Du Z.-J."/>
        </authorList>
    </citation>
    <scope>NUCLEOTIDE SEQUENCE [LARGE SCALE GENOMIC DNA]</scope>
    <source>
        <strain evidence="2 3">A6E488</strain>
    </source>
</reference>
<protein>
    <submittedName>
        <fullName evidence="2">Nucleoside diphosphate kinase regulator</fullName>
    </submittedName>
</protein>
<comment type="caution">
    <text evidence="2">The sequence shown here is derived from an EMBL/GenBank/DDBJ whole genome shotgun (WGS) entry which is preliminary data.</text>
</comment>
<feature type="domain" description="Transcription elongation factor GreA/GreB C-terminal" evidence="1">
    <location>
        <begin position="60"/>
        <end position="135"/>
    </location>
</feature>
<dbReference type="EMBL" id="JALIDZ010000015">
    <property type="protein sequence ID" value="MCT8974769.1"/>
    <property type="molecule type" value="Genomic_DNA"/>
</dbReference>